<dbReference type="CDD" id="cd00082">
    <property type="entry name" value="HisKA"/>
    <property type="match status" value="1"/>
</dbReference>
<feature type="transmembrane region" description="Helical" evidence="7">
    <location>
        <begin position="188"/>
        <end position="208"/>
    </location>
</feature>
<dbReference type="PROSITE" id="PS50109">
    <property type="entry name" value="HIS_KIN"/>
    <property type="match status" value="1"/>
</dbReference>
<evidence type="ECO:0000259" key="8">
    <source>
        <dbReference type="PROSITE" id="PS50109"/>
    </source>
</evidence>
<feature type="domain" description="Histidine kinase" evidence="8">
    <location>
        <begin position="241"/>
        <end position="455"/>
    </location>
</feature>
<dbReference type="SUPFAM" id="SSF47384">
    <property type="entry name" value="Homodimeric domain of signal transducing histidine kinase"/>
    <property type="match status" value="1"/>
</dbReference>
<dbReference type="eggNOG" id="COG4251">
    <property type="taxonomic scope" value="Bacteria"/>
</dbReference>
<protein>
    <recommendedName>
        <fullName evidence="3">histidine kinase</fullName>
        <ecNumber evidence="3">2.7.13.3</ecNumber>
    </recommendedName>
</protein>
<evidence type="ECO:0000256" key="2">
    <source>
        <dbReference type="ARBA" id="ARBA00004429"/>
    </source>
</evidence>
<dbReference type="HOGENOM" id="CLU_000445_114_71_4"/>
<comment type="subcellular location">
    <subcellularLocation>
        <location evidence="2">Cell inner membrane</location>
        <topology evidence="2">Multi-pass membrane protein</topology>
    </subcellularLocation>
</comment>
<dbReference type="Pfam" id="PF00512">
    <property type="entry name" value="HisKA"/>
    <property type="match status" value="1"/>
</dbReference>
<keyword evidence="7" id="KW-1133">Transmembrane helix</keyword>
<dbReference type="InterPro" id="IPR036890">
    <property type="entry name" value="HATPase_C_sf"/>
</dbReference>
<evidence type="ECO:0000256" key="6">
    <source>
        <dbReference type="ARBA" id="ARBA00022777"/>
    </source>
</evidence>
<evidence type="ECO:0000313" key="9">
    <source>
        <dbReference type="EMBL" id="ACT51451.1"/>
    </source>
</evidence>
<dbReference type="STRING" id="582744.Msip34_2209"/>
<keyword evidence="4" id="KW-0597">Phosphoprotein</keyword>
<dbReference type="AlphaFoldDB" id="C6X7I6"/>
<dbReference type="GO" id="GO:0005886">
    <property type="term" value="C:plasma membrane"/>
    <property type="evidence" value="ECO:0007669"/>
    <property type="project" value="UniProtKB-SubCell"/>
</dbReference>
<dbReference type="SMART" id="SM00387">
    <property type="entry name" value="HATPase_c"/>
    <property type="match status" value="1"/>
</dbReference>
<dbReference type="GO" id="GO:0000155">
    <property type="term" value="F:phosphorelay sensor kinase activity"/>
    <property type="evidence" value="ECO:0007669"/>
    <property type="project" value="InterPro"/>
</dbReference>
<gene>
    <name evidence="9" type="ordered locus">Msip34_2209</name>
</gene>
<organism evidence="9 10">
    <name type="scientific">Methylovorus glucosotrophus (strain SIP3-4)</name>
    <dbReference type="NCBI Taxonomy" id="582744"/>
    <lineage>
        <taxon>Bacteria</taxon>
        <taxon>Pseudomonadati</taxon>
        <taxon>Pseudomonadota</taxon>
        <taxon>Betaproteobacteria</taxon>
        <taxon>Nitrosomonadales</taxon>
        <taxon>Methylophilaceae</taxon>
        <taxon>Methylovorus</taxon>
    </lineage>
</organism>
<dbReference type="InterPro" id="IPR036097">
    <property type="entry name" value="HisK_dim/P_sf"/>
</dbReference>
<keyword evidence="6 9" id="KW-0418">Kinase</keyword>
<evidence type="ECO:0000256" key="7">
    <source>
        <dbReference type="SAM" id="Phobius"/>
    </source>
</evidence>
<evidence type="ECO:0000256" key="1">
    <source>
        <dbReference type="ARBA" id="ARBA00000085"/>
    </source>
</evidence>
<dbReference type="Proteomes" id="UP000002743">
    <property type="component" value="Chromosome"/>
</dbReference>
<evidence type="ECO:0000313" key="10">
    <source>
        <dbReference type="Proteomes" id="UP000002743"/>
    </source>
</evidence>
<dbReference type="PANTHER" id="PTHR42878">
    <property type="entry name" value="TWO-COMPONENT HISTIDINE KINASE"/>
    <property type="match status" value="1"/>
</dbReference>
<evidence type="ECO:0000256" key="4">
    <source>
        <dbReference type="ARBA" id="ARBA00022553"/>
    </source>
</evidence>
<dbReference type="GO" id="GO:0000156">
    <property type="term" value="F:phosphorelay response regulator activity"/>
    <property type="evidence" value="ECO:0007669"/>
    <property type="project" value="TreeGrafter"/>
</dbReference>
<keyword evidence="5" id="KW-0808">Transferase</keyword>
<dbReference type="eggNOG" id="COG5278">
    <property type="taxonomic scope" value="Bacteria"/>
</dbReference>
<dbReference type="CDD" id="cd19410">
    <property type="entry name" value="HK9-like_sensor"/>
    <property type="match status" value="1"/>
</dbReference>
<feature type="transmembrane region" description="Helical" evidence="7">
    <location>
        <begin position="12"/>
        <end position="29"/>
    </location>
</feature>
<dbReference type="RefSeq" id="WP_015830774.1">
    <property type="nucleotide sequence ID" value="NC_012969.1"/>
</dbReference>
<comment type="catalytic activity">
    <reaction evidence="1">
        <text>ATP + protein L-histidine = ADP + protein N-phospho-L-histidine.</text>
        <dbReference type="EC" id="2.7.13.3"/>
    </reaction>
</comment>
<dbReference type="InterPro" id="IPR007891">
    <property type="entry name" value="CHASE3"/>
</dbReference>
<keyword evidence="10" id="KW-1185">Reference proteome</keyword>
<dbReference type="InterPro" id="IPR003594">
    <property type="entry name" value="HATPase_dom"/>
</dbReference>
<dbReference type="PANTHER" id="PTHR42878:SF15">
    <property type="entry name" value="BACTERIOPHYTOCHROME"/>
    <property type="match status" value="1"/>
</dbReference>
<reference evidence="10" key="1">
    <citation type="submission" date="2009-07" db="EMBL/GenBank/DDBJ databases">
        <title>Complete sequence of chromosome of Methylovorus sp. SIP3-4.</title>
        <authorList>
            <person name="Lucas S."/>
            <person name="Copeland A."/>
            <person name="Lapidus A."/>
            <person name="Glavina del Rio T."/>
            <person name="Tice H."/>
            <person name="Bruce D."/>
            <person name="Goodwin L."/>
            <person name="Pitluck S."/>
            <person name="Clum A."/>
            <person name="Larimer F."/>
            <person name="Land M."/>
            <person name="Hauser L."/>
            <person name="Kyrpides N."/>
            <person name="Mikhailova N."/>
            <person name="Kayluzhnaya M."/>
            <person name="Chistoserdova L."/>
        </authorList>
    </citation>
    <scope>NUCLEOTIDE SEQUENCE [LARGE SCALE GENOMIC DNA]</scope>
    <source>
        <strain evidence="10">SIP3-4</strain>
    </source>
</reference>
<keyword evidence="7" id="KW-0472">Membrane</keyword>
<dbReference type="KEGG" id="mei:Msip34_2209"/>
<dbReference type="InterPro" id="IPR005467">
    <property type="entry name" value="His_kinase_dom"/>
</dbReference>
<dbReference type="EMBL" id="CP001674">
    <property type="protein sequence ID" value="ACT51451.1"/>
    <property type="molecule type" value="Genomic_DNA"/>
</dbReference>
<dbReference type="FunFam" id="3.30.565.10:FF:000006">
    <property type="entry name" value="Sensor histidine kinase WalK"/>
    <property type="match status" value="1"/>
</dbReference>
<dbReference type="Pfam" id="PF05227">
    <property type="entry name" value="CHASE3"/>
    <property type="match status" value="1"/>
</dbReference>
<dbReference type="SUPFAM" id="SSF55874">
    <property type="entry name" value="ATPase domain of HSP90 chaperone/DNA topoisomerase II/histidine kinase"/>
    <property type="match status" value="1"/>
</dbReference>
<dbReference type="InterPro" id="IPR003661">
    <property type="entry name" value="HisK_dim/P_dom"/>
</dbReference>
<keyword evidence="7" id="KW-0812">Transmembrane</keyword>
<dbReference type="InterPro" id="IPR004358">
    <property type="entry name" value="Sig_transdc_His_kin-like_C"/>
</dbReference>
<dbReference type="InterPro" id="IPR050351">
    <property type="entry name" value="BphY/WalK/GraS-like"/>
</dbReference>
<name>C6X7I6_METGS</name>
<evidence type="ECO:0000256" key="5">
    <source>
        <dbReference type="ARBA" id="ARBA00022679"/>
    </source>
</evidence>
<reference evidence="9 10" key="2">
    <citation type="journal article" date="2011" name="J. Bacteriol.">
        <title>Genomes of three methylotrophs from a single niche uncover genetic and metabolic divergence of Methylophilaceae.</title>
        <authorList>
            <person name="Lapidus A."/>
            <person name="Clum A."/>
            <person name="Labutti K."/>
            <person name="Kaluzhnaya M.G."/>
            <person name="Lim S."/>
            <person name="Beck D.A."/>
            <person name="Glavina Del Rio T."/>
            <person name="Nolan M."/>
            <person name="Mavromatis K."/>
            <person name="Huntemann M."/>
            <person name="Lucas S."/>
            <person name="Lidstrom M.E."/>
            <person name="Ivanova N."/>
            <person name="Chistoserdova L."/>
        </authorList>
    </citation>
    <scope>NUCLEOTIDE SEQUENCE [LARGE SCALE GENOMIC DNA]</scope>
    <source>
        <strain evidence="9 10">SIP3-4</strain>
    </source>
</reference>
<dbReference type="Gene3D" id="1.10.287.130">
    <property type="match status" value="1"/>
</dbReference>
<dbReference type="PRINTS" id="PR00344">
    <property type="entry name" value="BCTRLSENSOR"/>
</dbReference>
<evidence type="ECO:0000256" key="3">
    <source>
        <dbReference type="ARBA" id="ARBA00012438"/>
    </source>
</evidence>
<proteinExistence type="predicted"/>
<dbReference type="SMART" id="SM00388">
    <property type="entry name" value="HisKA"/>
    <property type="match status" value="1"/>
</dbReference>
<accession>C6X7I6</accession>
<dbReference type="GO" id="GO:0030295">
    <property type="term" value="F:protein kinase activator activity"/>
    <property type="evidence" value="ECO:0007669"/>
    <property type="project" value="TreeGrafter"/>
</dbReference>
<dbReference type="Gene3D" id="3.30.565.10">
    <property type="entry name" value="Histidine kinase-like ATPase, C-terminal domain"/>
    <property type="match status" value="1"/>
</dbReference>
<dbReference type="Pfam" id="PF02518">
    <property type="entry name" value="HATPase_c"/>
    <property type="match status" value="1"/>
</dbReference>
<sequence length="459" mass="52241" precursor="true">MNPVIKQLLTSIGMVAAMILLTSIAYLSYTRTEHFVISSRWVDHTYTVLIQLDKVTADIKEAESSERGYLLTNDMHFFRLYEQAAQKLPADMKTLQMLTADNPVQQRQVEAFNARVQDKIDSIHAIINTKRENARLATDPIFLGMLDKGKGIMQDIRIQATSILNTEQALLRQRLKAMEEEATSTRQWILVGNLLAACMLLLSFWLLIKEIQSRALAQRKAEATASQLEITNRELESFSYSVSHDLRAPLRAIDGYSRMFEEDYSDKLDAEGLRLLSVVRTNSRKMGQLIDDLLQFARSGRKQIEAEPINMSPLINEVWQEVTADQMAHNTQLELQQLLTVHADRALIRQVLINLLSNAVKYSKTKPEPRVIVRSTHNRDMVTYEIEDNGVGFDMRYYNKLFGVFQRLHNADEFPGTGVGLAIVQRIIVRHGGQVWGKSNLGEGSVFGFSLPWKEPHHG</sequence>
<dbReference type="GO" id="GO:0007234">
    <property type="term" value="P:osmosensory signaling via phosphorelay pathway"/>
    <property type="evidence" value="ECO:0007669"/>
    <property type="project" value="TreeGrafter"/>
</dbReference>
<dbReference type="EC" id="2.7.13.3" evidence="3"/>